<comment type="caution">
    <text evidence="2">The sequence shown here is derived from an EMBL/GenBank/DDBJ whole genome shotgun (WGS) entry which is preliminary data.</text>
</comment>
<proteinExistence type="predicted"/>
<evidence type="ECO:0000256" key="1">
    <source>
        <dbReference type="SAM" id="MobiDB-lite"/>
    </source>
</evidence>
<keyword evidence="3" id="KW-1185">Reference proteome</keyword>
<reference evidence="2 3" key="1">
    <citation type="submission" date="2018-07" db="EMBL/GenBank/DDBJ databases">
        <title>A high quality draft genome assembly of the barn swallow (H. rustica rustica).</title>
        <authorList>
            <person name="Formenti G."/>
            <person name="Chiara M."/>
            <person name="Poveda L."/>
            <person name="Francoijs K.-J."/>
            <person name="Bonisoli-Alquati A."/>
            <person name="Canova L."/>
            <person name="Gianfranceschi L."/>
            <person name="Horner D.S."/>
            <person name="Saino N."/>
        </authorList>
    </citation>
    <scope>NUCLEOTIDE SEQUENCE [LARGE SCALE GENOMIC DNA]</scope>
    <source>
        <strain evidence="2">Chelidonia</strain>
        <tissue evidence="2">Blood</tissue>
    </source>
</reference>
<evidence type="ECO:0000313" key="3">
    <source>
        <dbReference type="Proteomes" id="UP000269221"/>
    </source>
</evidence>
<name>A0A3M0J0G0_HIRRU</name>
<protein>
    <submittedName>
        <fullName evidence="2">Uncharacterized protein</fullName>
    </submittedName>
</protein>
<sequence length="246" mass="25805">MGGAVTVHHETTSQSHEASPGRDDLPTERPAAVQNQAATPCQHALSAERTAAEPGGGELLACCPATPGDSHEIVPICHETAPSSCQASGCCRASGNCQATSATPCSAAVTSDHACLSGHADPMVMEGPTVPTMPVQPFHLHTSEINVIPRSNGGSGDPGITTAATVSAPLLPEMEQPLGHTPIQDSIYTRKDTFAAIDSAWCCSFPFDPGEFGHLEEPKEPQPVSRHCSSERWMAWPRAALLSLRR</sequence>
<feature type="region of interest" description="Disordered" evidence="1">
    <location>
        <begin position="1"/>
        <end position="39"/>
    </location>
</feature>
<dbReference type="Proteomes" id="UP000269221">
    <property type="component" value="Unassembled WGS sequence"/>
</dbReference>
<gene>
    <name evidence="2" type="ORF">DUI87_31371</name>
</gene>
<evidence type="ECO:0000313" key="2">
    <source>
        <dbReference type="EMBL" id="RMB92259.1"/>
    </source>
</evidence>
<accession>A0A3M0J0G0</accession>
<dbReference type="AlphaFoldDB" id="A0A3M0J0G0"/>
<dbReference type="EMBL" id="QRBI01000230">
    <property type="protein sequence ID" value="RMB92259.1"/>
    <property type="molecule type" value="Genomic_DNA"/>
</dbReference>
<organism evidence="2 3">
    <name type="scientific">Hirundo rustica rustica</name>
    <dbReference type="NCBI Taxonomy" id="333673"/>
    <lineage>
        <taxon>Eukaryota</taxon>
        <taxon>Metazoa</taxon>
        <taxon>Chordata</taxon>
        <taxon>Craniata</taxon>
        <taxon>Vertebrata</taxon>
        <taxon>Euteleostomi</taxon>
        <taxon>Archelosauria</taxon>
        <taxon>Archosauria</taxon>
        <taxon>Dinosauria</taxon>
        <taxon>Saurischia</taxon>
        <taxon>Theropoda</taxon>
        <taxon>Coelurosauria</taxon>
        <taxon>Aves</taxon>
        <taxon>Neognathae</taxon>
        <taxon>Neoaves</taxon>
        <taxon>Telluraves</taxon>
        <taxon>Australaves</taxon>
        <taxon>Passeriformes</taxon>
        <taxon>Sylvioidea</taxon>
        <taxon>Hirundinidae</taxon>
        <taxon>Hirundo</taxon>
    </lineage>
</organism>